<evidence type="ECO:0000313" key="1">
    <source>
        <dbReference type="EMBL" id="MFB9751757.1"/>
    </source>
</evidence>
<accession>A0ABV5VTY5</accession>
<sequence length="98" mass="11525">MDIVFVEYKVLPEQREAYLAWARELCGTEPLLEHYEGSDQPNLFVELWRGMSPERYAAFKLARQESEDRPWSELAGYVQGGPGKVHVWHFRRSQEGLR</sequence>
<gene>
    <name evidence="1" type="ORF">ACFFNY_09255</name>
</gene>
<evidence type="ECO:0008006" key="3">
    <source>
        <dbReference type="Google" id="ProtNLM"/>
    </source>
</evidence>
<comment type="caution">
    <text evidence="1">The sequence shown here is derived from an EMBL/GenBank/DDBJ whole genome shotgun (WGS) entry which is preliminary data.</text>
</comment>
<keyword evidence="2" id="KW-1185">Reference proteome</keyword>
<dbReference type="RefSeq" id="WP_344912593.1">
    <property type="nucleotide sequence ID" value="NZ_BAAAYO010000010.1"/>
</dbReference>
<evidence type="ECO:0000313" key="2">
    <source>
        <dbReference type="Proteomes" id="UP001589619"/>
    </source>
</evidence>
<reference evidence="1 2" key="1">
    <citation type="submission" date="2024-09" db="EMBL/GenBank/DDBJ databases">
        <authorList>
            <person name="Sun Q."/>
            <person name="Mori K."/>
        </authorList>
    </citation>
    <scope>NUCLEOTIDE SEQUENCE [LARGE SCALE GENOMIC DNA]</scope>
    <source>
        <strain evidence="1 2">JCM 12520</strain>
    </source>
</reference>
<dbReference type="Proteomes" id="UP001589619">
    <property type="component" value="Unassembled WGS sequence"/>
</dbReference>
<name>A0ABV5VTY5_9BACL</name>
<protein>
    <recommendedName>
        <fullName evidence="3">NIPSNAP domain-containing protein</fullName>
    </recommendedName>
</protein>
<organism evidence="1 2">
    <name type="scientific">Paenibacillus hodogayensis</name>
    <dbReference type="NCBI Taxonomy" id="279208"/>
    <lineage>
        <taxon>Bacteria</taxon>
        <taxon>Bacillati</taxon>
        <taxon>Bacillota</taxon>
        <taxon>Bacilli</taxon>
        <taxon>Bacillales</taxon>
        <taxon>Paenibacillaceae</taxon>
        <taxon>Paenibacillus</taxon>
    </lineage>
</organism>
<dbReference type="EMBL" id="JBHMAG010000007">
    <property type="protein sequence ID" value="MFB9751757.1"/>
    <property type="molecule type" value="Genomic_DNA"/>
</dbReference>
<proteinExistence type="predicted"/>